<evidence type="ECO:0000313" key="2">
    <source>
        <dbReference type="Proteomes" id="UP000000813"/>
    </source>
</evidence>
<proteinExistence type="predicted"/>
<evidence type="ECO:0000313" key="1">
    <source>
        <dbReference type="EMBL" id="AAK89924.2"/>
    </source>
</evidence>
<dbReference type="KEGG" id="atu:Atu3470"/>
<organism evidence="1 2">
    <name type="scientific">Agrobacterium fabrum (strain C58 / ATCC 33970)</name>
    <name type="common">Agrobacterium tumefaciens (strain C58)</name>
    <dbReference type="NCBI Taxonomy" id="176299"/>
    <lineage>
        <taxon>Bacteria</taxon>
        <taxon>Pseudomonadati</taxon>
        <taxon>Pseudomonadota</taxon>
        <taxon>Alphaproteobacteria</taxon>
        <taxon>Hyphomicrobiales</taxon>
        <taxon>Rhizobiaceae</taxon>
        <taxon>Rhizobium/Agrobacterium group</taxon>
        <taxon>Agrobacterium</taxon>
        <taxon>Agrobacterium tumefaciens complex</taxon>
    </lineage>
</organism>
<reference evidence="1 2" key="2">
    <citation type="journal article" date="2001" name="Science">
        <title>Genome sequence of the plant pathogen and biotechnology agent Agrobacterium tumefaciens C58.</title>
        <authorList>
            <person name="Goodner B."/>
            <person name="Hinkle G."/>
            <person name="Gattung S."/>
            <person name="Miller N."/>
            <person name="Blanchard M."/>
            <person name="Qurollo B."/>
            <person name="Goldman B.S."/>
            <person name="Cao Y."/>
            <person name="Askenazi M."/>
            <person name="Halling C."/>
            <person name="Mullin L."/>
            <person name="Houmiel K."/>
            <person name="Gordon J."/>
            <person name="Vaudin M."/>
            <person name="Iartchouk O."/>
            <person name="Epp A."/>
            <person name="Liu F."/>
            <person name="Wollam C."/>
            <person name="Allinger M."/>
            <person name="Doughty D."/>
            <person name="Scott C."/>
            <person name="Lappas C."/>
            <person name="Markelz B."/>
            <person name="Flanagan C."/>
            <person name="Crowell C."/>
            <person name="Gurson J."/>
            <person name="Lomo C."/>
            <person name="Sear C."/>
            <person name="Strub G."/>
            <person name="Cielo C."/>
            <person name="Slater S."/>
        </authorList>
    </citation>
    <scope>NUCLEOTIDE SEQUENCE [LARGE SCALE GENOMIC DNA]</scope>
    <source>
        <strain evidence="2">C58 / ATCC 33970</strain>
    </source>
</reference>
<protein>
    <submittedName>
        <fullName evidence="1">Uncharacterized protein</fullName>
    </submittedName>
</protein>
<dbReference type="OrthoDB" id="8291475at2"/>
<dbReference type="AlphaFoldDB" id="A9CF97"/>
<dbReference type="HOGENOM" id="CLU_2857680_0_0_5"/>
<dbReference type="EnsemblBacteria" id="AAK89924">
    <property type="protein sequence ID" value="AAK89924"/>
    <property type="gene ID" value="Atu3470"/>
</dbReference>
<sequence length="64" mass="7143">MELFRCRYRLAFVIFGYRREEREACFLTMIIVADAGAPVPGGPLSAGNRMKKKVLPCALPNPLS</sequence>
<dbReference type="EMBL" id="AE007870">
    <property type="protein sequence ID" value="AAK89924.2"/>
    <property type="molecule type" value="Genomic_DNA"/>
</dbReference>
<dbReference type="STRING" id="176299.Atu3470"/>
<reference evidence="1 2" key="1">
    <citation type="journal article" date="2001" name="Science">
        <title>The genome of the natural genetic engineer Agrobacterium tumefaciens C58.</title>
        <authorList>
            <person name="Wood D.W."/>
            <person name="Setubal J.C."/>
            <person name="Kaul R."/>
            <person name="Monks D.E."/>
            <person name="Kitajima J.P."/>
            <person name="Okura V.K."/>
            <person name="Zhou Y."/>
            <person name="Chen L."/>
            <person name="Wood G.E."/>
            <person name="Almeida N.F.Jr."/>
            <person name="Woo L."/>
            <person name="Chen Y."/>
            <person name="Paulsen I.T."/>
            <person name="Eisen J.A."/>
            <person name="Karp P.D."/>
            <person name="Bovee D.Sr."/>
            <person name="Chapman P."/>
            <person name="Clendenning J."/>
            <person name="Deatherage G."/>
            <person name="Gillet W."/>
            <person name="Grant C."/>
            <person name="Kutyavin T."/>
            <person name="Levy R."/>
            <person name="Li M.J."/>
            <person name="McClelland E."/>
            <person name="Palmieri A."/>
            <person name="Raymond C."/>
            <person name="Rouse G."/>
            <person name="Saenphimmachak C."/>
            <person name="Wu Z."/>
            <person name="Romero P."/>
            <person name="Gordon D."/>
            <person name="Zhang S."/>
            <person name="Yoo H."/>
            <person name="Tao Y."/>
            <person name="Biddle P."/>
            <person name="Jung M."/>
            <person name="Krespan W."/>
            <person name="Perry M."/>
            <person name="Gordon-Kamm B."/>
            <person name="Liao L."/>
            <person name="Kim S."/>
            <person name="Hendrick C."/>
            <person name="Zhao Z.Y."/>
            <person name="Dolan M."/>
            <person name="Chumley F."/>
            <person name="Tingey S.V."/>
            <person name="Tomb J.F."/>
            <person name="Gordon M.P."/>
            <person name="Olson M.V."/>
            <person name="Nester E.W."/>
        </authorList>
    </citation>
    <scope>NUCLEOTIDE SEQUENCE [LARGE SCALE GENOMIC DNA]</scope>
    <source>
        <strain evidence="2">C58 / ATCC 33970</strain>
    </source>
</reference>
<keyword evidence="2" id="KW-1185">Reference proteome</keyword>
<dbReference type="Proteomes" id="UP000000813">
    <property type="component" value="Chromosome linear"/>
</dbReference>
<gene>
    <name evidence="1" type="ordered locus">Atu3470</name>
</gene>
<name>A9CF97_AGRFC</name>
<accession>A9CF97</accession>